<dbReference type="InterPro" id="IPR011042">
    <property type="entry name" value="6-blade_b-propeller_TolB-like"/>
</dbReference>
<protein>
    <submittedName>
        <fullName evidence="3">T9SS type A sorting domain-containing protein</fullName>
    </submittedName>
</protein>
<feature type="chain" id="PRO_5036837080" evidence="1">
    <location>
        <begin position="24"/>
        <end position="770"/>
    </location>
</feature>
<feature type="domain" description="Secretion system C-terminal sorting" evidence="2">
    <location>
        <begin position="702"/>
        <end position="767"/>
    </location>
</feature>
<evidence type="ECO:0000259" key="2">
    <source>
        <dbReference type="Pfam" id="PF18962"/>
    </source>
</evidence>
<dbReference type="SUPFAM" id="SSF75011">
    <property type="entry name" value="3-carboxy-cis,cis-mucoante lactonizing enzyme"/>
    <property type="match status" value="1"/>
</dbReference>
<name>A0A927B9I5_9BACT</name>
<dbReference type="Proteomes" id="UP000612233">
    <property type="component" value="Unassembled WGS sequence"/>
</dbReference>
<dbReference type="SUPFAM" id="SSF101898">
    <property type="entry name" value="NHL repeat"/>
    <property type="match status" value="1"/>
</dbReference>
<reference evidence="3" key="1">
    <citation type="submission" date="2020-09" db="EMBL/GenBank/DDBJ databases">
        <authorList>
            <person name="Kim M.K."/>
        </authorList>
    </citation>
    <scope>NUCLEOTIDE SEQUENCE</scope>
    <source>
        <strain evidence="3">BT664</strain>
    </source>
</reference>
<proteinExistence type="predicted"/>
<evidence type="ECO:0000313" key="4">
    <source>
        <dbReference type="Proteomes" id="UP000612233"/>
    </source>
</evidence>
<dbReference type="EMBL" id="JACXAD010000002">
    <property type="protein sequence ID" value="MBD2766627.1"/>
    <property type="molecule type" value="Genomic_DNA"/>
</dbReference>
<keyword evidence="1" id="KW-0732">Signal</keyword>
<dbReference type="AlphaFoldDB" id="A0A927B9I5"/>
<keyword evidence="4" id="KW-1185">Reference proteome</keyword>
<sequence length="770" mass="85320">MKIITLIIATLLIATLGFQNALAQAPIAPVGTIKQSWVGNTFSRFIDLQRVERVPEELEDIKLGNGALFFAGYHERGGGGASFNTTDGSFSGQYDGFNSGFGSPVKAVAATADNVYFGTPGQGIKKYAYGGSLTPLVTYLNGKDIEGLYIKNEKMYISNYTDNKVHIYNIITMTEDISWAVTNPTRITVDNNGKIWVLQWDPTSSQTPADGPTWYGKNILSFSNTGVPGASISDFEKPKSLAIDNRNQLLVGGLNEHSQIWKYGNLSGTPSKVGTFGVMNGIFSGVAGQFNNTAKLHWISGIDVDAAGNIYVACRYGSFWGAAVEKFNEAGTLQWRIFCGSSLDGGGIDPDNETEVYTKYHHYSLDYSKTTPGSEWSLKGFTMNRFRYPLDPRVDHLTDVIVRSLGHGVFRIQGKLFTTRSDQAGYDLEMFRFDRTNDGEVAIPSVIMPTGFNYNIATYNPTTRTWNTVLGREEYTSYSQVKKNGDIYMLAQKPNPFDHCIKYPFKGFDSFGNPVYNTSTIAPIPDSRYRSSGLALDEDTDCLYLIASLTTDRDGDNKYIRCIQNWNTSPSEKWIANVPFNDLQYTPEINYGGGRVVAIRVAGDYLFAAYGYGHIRILNKSTGSLVGTITQNMNGWIGGEGQVDAKCGINVFKRSNGEYVILFENAGMGNIQMHRWCPTGDCREVITATNQDNQIRNLYSLHPNPTKNQLYLSGNILKGTTYEINSIEGKLLQKGALDAGVISIENLKVGLYIIRIKTDAREWVQRFVKE</sequence>
<accession>A0A927B9I5</accession>
<dbReference type="RefSeq" id="WP_191003464.1">
    <property type="nucleotide sequence ID" value="NZ_JACXAD010000002.1"/>
</dbReference>
<comment type="caution">
    <text evidence="3">The sequence shown here is derived from an EMBL/GenBank/DDBJ whole genome shotgun (WGS) entry which is preliminary data.</text>
</comment>
<organism evidence="3 4">
    <name type="scientific">Hymenobacter montanus</name>
    <dbReference type="NCBI Taxonomy" id="2771359"/>
    <lineage>
        <taxon>Bacteria</taxon>
        <taxon>Pseudomonadati</taxon>
        <taxon>Bacteroidota</taxon>
        <taxon>Cytophagia</taxon>
        <taxon>Cytophagales</taxon>
        <taxon>Hymenobacteraceae</taxon>
        <taxon>Hymenobacter</taxon>
    </lineage>
</organism>
<evidence type="ECO:0000313" key="3">
    <source>
        <dbReference type="EMBL" id="MBD2766627.1"/>
    </source>
</evidence>
<dbReference type="Pfam" id="PF18962">
    <property type="entry name" value="Por_Secre_tail"/>
    <property type="match status" value="1"/>
</dbReference>
<feature type="signal peptide" evidence="1">
    <location>
        <begin position="1"/>
        <end position="23"/>
    </location>
</feature>
<evidence type="ECO:0000256" key="1">
    <source>
        <dbReference type="SAM" id="SignalP"/>
    </source>
</evidence>
<gene>
    <name evidence="3" type="ORF">IC235_01815</name>
</gene>
<dbReference type="NCBIfam" id="TIGR04183">
    <property type="entry name" value="Por_Secre_tail"/>
    <property type="match status" value="1"/>
</dbReference>
<dbReference type="InterPro" id="IPR026444">
    <property type="entry name" value="Secre_tail"/>
</dbReference>
<dbReference type="Gene3D" id="2.120.10.30">
    <property type="entry name" value="TolB, C-terminal domain"/>
    <property type="match status" value="1"/>
</dbReference>